<name>A0A132P8F2_ENTFC</name>
<dbReference type="Pfam" id="PF07507">
    <property type="entry name" value="WavE"/>
    <property type="match status" value="1"/>
</dbReference>
<gene>
    <name evidence="1" type="ORF">AWT83_09105</name>
</gene>
<dbReference type="RefSeq" id="WP_002317853.1">
    <property type="nucleotide sequence ID" value="NZ_AP022341.1"/>
</dbReference>
<reference evidence="1 2" key="1">
    <citation type="submission" date="2016-01" db="EMBL/GenBank/DDBJ databases">
        <title>Molecular Mechanisms for transfer of large genomic segments between Enterococcus faecium strains.</title>
        <authorList>
            <person name="Garcia-Solache M.A."/>
            <person name="Lebreton F."/>
            <person name="Mclaughlin R.E."/>
            <person name="Whiteaker J.D."/>
            <person name="Gilmore M.S."/>
            <person name="Rice L.B."/>
        </authorList>
    </citation>
    <scope>NUCLEOTIDE SEQUENCE [LARGE SCALE GENOMIC DNA]</scope>
    <source>
        <strain evidence="1 2">D344RRF x C68</strain>
    </source>
</reference>
<organism evidence="1 2">
    <name type="scientific">Enterococcus faecium</name>
    <name type="common">Streptococcus faecium</name>
    <dbReference type="NCBI Taxonomy" id="1352"/>
    <lineage>
        <taxon>Bacteria</taxon>
        <taxon>Bacillati</taxon>
        <taxon>Bacillota</taxon>
        <taxon>Bacilli</taxon>
        <taxon>Lactobacillales</taxon>
        <taxon>Enterococcaceae</taxon>
        <taxon>Enterococcus</taxon>
    </lineage>
</organism>
<evidence type="ECO:0000313" key="1">
    <source>
        <dbReference type="EMBL" id="KWX18616.1"/>
    </source>
</evidence>
<dbReference type="InterPro" id="IPR011122">
    <property type="entry name" value="WavE"/>
</dbReference>
<protein>
    <submittedName>
        <fullName evidence="1">Uncharacterized protein</fullName>
    </submittedName>
</protein>
<dbReference type="Proteomes" id="UP000070452">
    <property type="component" value="Unassembled WGS sequence"/>
</dbReference>
<proteinExistence type="predicted"/>
<accession>A0A132P8F2</accession>
<dbReference type="AlphaFoldDB" id="A0A132P8F2"/>
<comment type="caution">
    <text evidence="1">The sequence shown here is derived from an EMBL/GenBank/DDBJ whole genome shotgun (WGS) entry which is preliminary data.</text>
</comment>
<evidence type="ECO:0000313" key="2">
    <source>
        <dbReference type="Proteomes" id="UP000070452"/>
    </source>
</evidence>
<dbReference type="EMBL" id="LRHK01000001">
    <property type="protein sequence ID" value="KWX18616.1"/>
    <property type="molecule type" value="Genomic_DNA"/>
</dbReference>
<sequence>MNKKEILYNILKKYENLPYVFRNMFGHNISKLVSWKLTADCATVEENSEVYAAFQLRSKDMSDVPVMGLVNCCKDVAIVMQGPLCLKDDFSYNTLAYYKKCYPNALIILSTWKDEDIKALKRIEDLGVIVICSEKPEKPGHLNINYQVGNTLPGIVRAKQLGAKYVCKTRTDQRIYHPNAMAFFCSLLEQYPVNNEDDWKLIQNQRLLLLSMPYGDMFFPYCLSDFLYFGDVDDMINLFSIPSDVREKGAVSRGVSRREISENNLAPEVQLLRSYISRMGGNEECSIRAYWEFVKNHVITINKNQIDLYWHKYVGRYSNNTIYGTYYIDDSQDALHCYNFDFINWLNLYTGKYEYKAEYEKYMDFVWEE</sequence>